<dbReference type="InterPro" id="IPR055251">
    <property type="entry name" value="SOS1_NGEF_PH"/>
</dbReference>
<evidence type="ECO:0000256" key="1">
    <source>
        <dbReference type="ARBA" id="ARBA00022658"/>
    </source>
</evidence>
<dbReference type="InterPro" id="IPR011993">
    <property type="entry name" value="PH-like_dom_sf"/>
</dbReference>
<dbReference type="Gene3D" id="2.30.29.30">
    <property type="entry name" value="Pleckstrin-homology domain (PH domain)/Phosphotyrosine-binding domain (PTB)"/>
    <property type="match status" value="1"/>
</dbReference>
<feature type="domain" description="PH" evidence="3">
    <location>
        <begin position="310"/>
        <end position="437"/>
    </location>
</feature>
<dbReference type="Pfam" id="PF00621">
    <property type="entry name" value="RhoGEF"/>
    <property type="match status" value="1"/>
</dbReference>
<evidence type="ECO:0008006" key="7">
    <source>
        <dbReference type="Google" id="ProtNLM"/>
    </source>
</evidence>
<feature type="region of interest" description="Disordered" evidence="2">
    <location>
        <begin position="1"/>
        <end position="95"/>
    </location>
</feature>
<name>A0A553N8L9_TIGCA</name>
<feature type="compositionally biased region" description="Polar residues" evidence="2">
    <location>
        <begin position="69"/>
        <end position="95"/>
    </location>
</feature>
<evidence type="ECO:0000313" key="6">
    <source>
        <dbReference type="Proteomes" id="UP000318571"/>
    </source>
</evidence>
<feature type="compositionally biased region" description="Basic and acidic residues" evidence="2">
    <location>
        <begin position="16"/>
        <end position="37"/>
    </location>
</feature>
<keyword evidence="6" id="KW-1185">Reference proteome</keyword>
<dbReference type="PROSITE" id="PS50010">
    <property type="entry name" value="DH_2"/>
    <property type="match status" value="1"/>
</dbReference>
<dbReference type="GO" id="GO:0005737">
    <property type="term" value="C:cytoplasm"/>
    <property type="evidence" value="ECO:0007669"/>
    <property type="project" value="TreeGrafter"/>
</dbReference>
<dbReference type="Gene3D" id="1.20.900.10">
    <property type="entry name" value="Dbl homology (DH) domain"/>
    <property type="match status" value="1"/>
</dbReference>
<protein>
    <recommendedName>
        <fullName evidence="7">DH domain-containing protein</fullName>
    </recommendedName>
</protein>
<dbReference type="PANTHER" id="PTHR22826:SF106">
    <property type="entry name" value="TRIO, ISOFORM A"/>
    <property type="match status" value="1"/>
</dbReference>
<dbReference type="STRING" id="6832.A0A553N8L9"/>
<evidence type="ECO:0000259" key="3">
    <source>
        <dbReference type="PROSITE" id="PS50003"/>
    </source>
</evidence>
<dbReference type="CDD" id="cd00160">
    <property type="entry name" value="RhoGEF"/>
    <property type="match status" value="1"/>
</dbReference>
<dbReference type="Pfam" id="PF22697">
    <property type="entry name" value="SOS1_NGEF_PH"/>
    <property type="match status" value="1"/>
</dbReference>
<proteinExistence type="predicted"/>
<dbReference type="InterPro" id="IPR035899">
    <property type="entry name" value="DBL_dom_sf"/>
</dbReference>
<dbReference type="InterPro" id="IPR001849">
    <property type="entry name" value="PH_domain"/>
</dbReference>
<organism evidence="5 6">
    <name type="scientific">Tigriopus californicus</name>
    <name type="common">Marine copepod</name>
    <dbReference type="NCBI Taxonomy" id="6832"/>
    <lineage>
        <taxon>Eukaryota</taxon>
        <taxon>Metazoa</taxon>
        <taxon>Ecdysozoa</taxon>
        <taxon>Arthropoda</taxon>
        <taxon>Crustacea</taxon>
        <taxon>Multicrustacea</taxon>
        <taxon>Hexanauplia</taxon>
        <taxon>Copepoda</taxon>
        <taxon>Harpacticoida</taxon>
        <taxon>Harpacticidae</taxon>
        <taxon>Tigriopus</taxon>
    </lineage>
</organism>
<dbReference type="PANTHER" id="PTHR22826">
    <property type="entry name" value="RHO GUANINE EXCHANGE FACTOR-RELATED"/>
    <property type="match status" value="1"/>
</dbReference>
<comment type="caution">
    <text evidence="5">The sequence shown here is derived from an EMBL/GenBank/DDBJ whole genome shotgun (WGS) entry which is preliminary data.</text>
</comment>
<dbReference type="GO" id="GO:0019898">
    <property type="term" value="C:extrinsic component of membrane"/>
    <property type="evidence" value="ECO:0007669"/>
    <property type="project" value="TreeGrafter"/>
</dbReference>
<dbReference type="PROSITE" id="PS50003">
    <property type="entry name" value="PH_DOMAIN"/>
    <property type="match status" value="1"/>
</dbReference>
<keyword evidence="1" id="KW-0344">Guanine-nucleotide releasing factor</keyword>
<sequence>MRGLSEPTITESDLDGDQKDVDEALHESDVQERVWPKDDDETPEERPTPPTRVSASRRDTAKKKRASNRSRYFTTETVSSSGSARNSATYETDQTIPAEDMAAKSLFTAQHKLKELLTTERTYVEKNLNEIVEGYYKYMEETKTNPEGRIKIPTDLMGGKNRIIFGNIRDIYDFHVRSILPEIEKCVDDPGRLAYLFESKRDIMKMKYGRYCLNKPKSEYIITQHNDKYFAVVRLKEGFQQALSTQMMTPIQRVTRYQLLLSEVLKNYKKAEVEEELIQKIQTAFDVAQEIAKYTNNMMLAGRIRGFEGDVTAQGLLLKRGTIDCFKRKGNLKRPKIKHCQFFIFQETIIICENPHSVNDPSSPQSFDFVANFKMNNVIVREFNKSDSNFGFELEKGLELLERSTTASRREDSAIVVQCESEEQRDEWLKVINDQIRDLKDMAKKLENPQFFC</sequence>
<gene>
    <name evidence="5" type="ORF">TCAL_08466</name>
</gene>
<dbReference type="SMART" id="SM00325">
    <property type="entry name" value="RhoGEF"/>
    <property type="match status" value="1"/>
</dbReference>
<accession>A0A553N8L9</accession>
<evidence type="ECO:0000313" key="5">
    <source>
        <dbReference type="EMBL" id="TRY61773.1"/>
    </source>
</evidence>
<dbReference type="SUPFAM" id="SSF50729">
    <property type="entry name" value="PH domain-like"/>
    <property type="match status" value="1"/>
</dbReference>
<dbReference type="InterPro" id="IPR000219">
    <property type="entry name" value="DH_dom"/>
</dbReference>
<dbReference type="EMBL" id="VCGU01000459">
    <property type="protein sequence ID" value="TRY61773.1"/>
    <property type="molecule type" value="Genomic_DNA"/>
</dbReference>
<dbReference type="InterPro" id="IPR051336">
    <property type="entry name" value="RhoGEF_Guanine_NuclExch_SF"/>
</dbReference>
<feature type="domain" description="DH" evidence="4">
    <location>
        <begin position="108"/>
        <end position="298"/>
    </location>
</feature>
<reference evidence="5 6" key="1">
    <citation type="journal article" date="2018" name="Nat. Ecol. Evol.">
        <title>Genomic signatures of mitonuclear coevolution across populations of Tigriopus californicus.</title>
        <authorList>
            <person name="Barreto F.S."/>
            <person name="Watson E.T."/>
            <person name="Lima T.G."/>
            <person name="Willett C.S."/>
            <person name="Edmands S."/>
            <person name="Li W."/>
            <person name="Burton R.S."/>
        </authorList>
    </citation>
    <scope>NUCLEOTIDE SEQUENCE [LARGE SCALE GENOMIC DNA]</scope>
    <source>
        <strain evidence="5 6">San Diego</strain>
    </source>
</reference>
<dbReference type="GO" id="GO:0005085">
    <property type="term" value="F:guanyl-nucleotide exchange factor activity"/>
    <property type="evidence" value="ECO:0007669"/>
    <property type="project" value="UniProtKB-KW"/>
</dbReference>
<evidence type="ECO:0000259" key="4">
    <source>
        <dbReference type="PROSITE" id="PS50010"/>
    </source>
</evidence>
<dbReference type="SUPFAM" id="SSF48065">
    <property type="entry name" value="DBL homology domain (DH-domain)"/>
    <property type="match status" value="1"/>
</dbReference>
<dbReference type="AlphaFoldDB" id="A0A553N8L9"/>
<dbReference type="SMART" id="SM00233">
    <property type="entry name" value="PH"/>
    <property type="match status" value="1"/>
</dbReference>
<dbReference type="OMA" id="TIIICEN"/>
<evidence type="ECO:0000256" key="2">
    <source>
        <dbReference type="SAM" id="MobiDB-lite"/>
    </source>
</evidence>
<dbReference type="Proteomes" id="UP000318571">
    <property type="component" value="Chromosome 8"/>
</dbReference>